<comment type="similarity">
    <text evidence="1 5">Belongs to the universal ribosomal protein uL29 family.</text>
</comment>
<proteinExistence type="inferred from homology"/>
<dbReference type="InterPro" id="IPR018254">
    <property type="entry name" value="Ribosomal_uL29_CS"/>
</dbReference>
<dbReference type="GO" id="GO:0006412">
    <property type="term" value="P:translation"/>
    <property type="evidence" value="ECO:0007669"/>
    <property type="project" value="UniProtKB-UniRule"/>
</dbReference>
<dbReference type="Proteomes" id="UP000251889">
    <property type="component" value="Unassembled WGS sequence"/>
</dbReference>
<evidence type="ECO:0000256" key="2">
    <source>
        <dbReference type="ARBA" id="ARBA00022980"/>
    </source>
</evidence>
<comment type="caution">
    <text evidence="6">The sequence shown here is derived from an EMBL/GenBank/DDBJ whole genome shotgun (WGS) entry which is preliminary data.</text>
</comment>
<protein>
    <recommendedName>
        <fullName evidence="4 5">Large ribosomal subunit protein uL29</fullName>
    </recommendedName>
</protein>
<dbReference type="GO" id="GO:0005840">
    <property type="term" value="C:ribosome"/>
    <property type="evidence" value="ECO:0007669"/>
    <property type="project" value="UniProtKB-KW"/>
</dbReference>
<keyword evidence="2 5" id="KW-0689">Ribosomal protein</keyword>
<evidence type="ECO:0000256" key="1">
    <source>
        <dbReference type="ARBA" id="ARBA00009254"/>
    </source>
</evidence>
<evidence type="ECO:0000313" key="7">
    <source>
        <dbReference type="Proteomes" id="UP000251889"/>
    </source>
</evidence>
<keyword evidence="3 5" id="KW-0687">Ribonucleoprotein</keyword>
<evidence type="ECO:0000313" key="6">
    <source>
        <dbReference type="EMBL" id="RAV99329.1"/>
    </source>
</evidence>
<dbReference type="SUPFAM" id="SSF46561">
    <property type="entry name" value="Ribosomal protein L29 (L29p)"/>
    <property type="match status" value="1"/>
</dbReference>
<dbReference type="InterPro" id="IPR001854">
    <property type="entry name" value="Ribosomal_uL29"/>
</dbReference>
<dbReference type="RefSeq" id="WP_112748519.1">
    <property type="nucleotide sequence ID" value="NZ_QMFY01000011.1"/>
</dbReference>
<dbReference type="EMBL" id="QMFY01000011">
    <property type="protein sequence ID" value="RAV99329.1"/>
    <property type="molecule type" value="Genomic_DNA"/>
</dbReference>
<evidence type="ECO:0000256" key="4">
    <source>
        <dbReference type="ARBA" id="ARBA00035204"/>
    </source>
</evidence>
<sequence length="64" mass="7277">MKNADIKALSVAELKEKIGSEKEALRKAQFAHQISSIENPMKLRESRKLIAKLSTELRAKELQK</sequence>
<dbReference type="GO" id="GO:0003735">
    <property type="term" value="F:structural constituent of ribosome"/>
    <property type="evidence" value="ECO:0007669"/>
    <property type="project" value="InterPro"/>
</dbReference>
<dbReference type="Gene3D" id="1.10.287.310">
    <property type="match status" value="1"/>
</dbReference>
<name>A0A364XZV0_9BACT</name>
<dbReference type="AlphaFoldDB" id="A0A364XZV0"/>
<dbReference type="PROSITE" id="PS00579">
    <property type="entry name" value="RIBOSOMAL_L29"/>
    <property type="match status" value="1"/>
</dbReference>
<dbReference type="HAMAP" id="MF_00374">
    <property type="entry name" value="Ribosomal_uL29"/>
    <property type="match status" value="1"/>
</dbReference>
<dbReference type="OrthoDB" id="5296761at2"/>
<dbReference type="Pfam" id="PF00831">
    <property type="entry name" value="Ribosomal_L29"/>
    <property type="match status" value="1"/>
</dbReference>
<evidence type="ECO:0000256" key="3">
    <source>
        <dbReference type="ARBA" id="ARBA00023274"/>
    </source>
</evidence>
<dbReference type="InterPro" id="IPR036049">
    <property type="entry name" value="Ribosomal_uL29_sf"/>
</dbReference>
<dbReference type="NCBIfam" id="TIGR00012">
    <property type="entry name" value="L29"/>
    <property type="match status" value="1"/>
</dbReference>
<reference evidence="6 7" key="1">
    <citation type="submission" date="2018-06" db="EMBL/GenBank/DDBJ databases">
        <title>Chryseolinea flavus sp. nov., a member of the phylum Bacteroidetes isolated from soil.</title>
        <authorList>
            <person name="Li Y."/>
            <person name="Wang J."/>
        </authorList>
    </citation>
    <scope>NUCLEOTIDE SEQUENCE [LARGE SCALE GENOMIC DNA]</scope>
    <source>
        <strain evidence="6 7">SDU1-6</strain>
    </source>
</reference>
<organism evidence="6 7">
    <name type="scientific">Pseudochryseolinea flava</name>
    <dbReference type="NCBI Taxonomy" id="2059302"/>
    <lineage>
        <taxon>Bacteria</taxon>
        <taxon>Pseudomonadati</taxon>
        <taxon>Bacteroidota</taxon>
        <taxon>Cytophagia</taxon>
        <taxon>Cytophagales</taxon>
        <taxon>Fulvivirgaceae</taxon>
        <taxon>Pseudochryseolinea</taxon>
    </lineage>
</organism>
<keyword evidence="7" id="KW-1185">Reference proteome</keyword>
<gene>
    <name evidence="5" type="primary">rpmC</name>
    <name evidence="6" type="ORF">DQQ10_19065</name>
</gene>
<dbReference type="GO" id="GO:1990904">
    <property type="term" value="C:ribonucleoprotein complex"/>
    <property type="evidence" value="ECO:0007669"/>
    <property type="project" value="UniProtKB-KW"/>
</dbReference>
<evidence type="ECO:0000256" key="5">
    <source>
        <dbReference type="HAMAP-Rule" id="MF_00374"/>
    </source>
</evidence>
<accession>A0A364XZV0</accession>